<protein>
    <submittedName>
        <fullName evidence="7">RNA pyrophosphohydrolase</fullName>
    </submittedName>
</protein>
<keyword evidence="3" id="KW-0479">Metal-binding</keyword>
<organism evidence="7 8">
    <name type="scientific">Jeotgalicoccus meleagridis</name>
    <dbReference type="NCBI Taxonomy" id="2759181"/>
    <lineage>
        <taxon>Bacteria</taxon>
        <taxon>Bacillati</taxon>
        <taxon>Bacillota</taxon>
        <taxon>Bacilli</taxon>
        <taxon>Bacillales</taxon>
        <taxon>Staphylococcaceae</taxon>
        <taxon>Jeotgalicoccus</taxon>
    </lineage>
</organism>
<evidence type="ECO:0000256" key="5">
    <source>
        <dbReference type="ARBA" id="ARBA00022842"/>
    </source>
</evidence>
<evidence type="ECO:0000313" key="7">
    <source>
        <dbReference type="EMBL" id="CAD2080442.1"/>
    </source>
</evidence>
<accession>A0A6V7RPG7</accession>
<reference evidence="7 8" key="1">
    <citation type="submission" date="2020-07" db="EMBL/GenBank/DDBJ databases">
        <authorList>
            <person name="Criscuolo A."/>
        </authorList>
    </citation>
    <scope>NUCLEOTIDE SEQUENCE [LARGE SCALE GENOMIC DNA]</scope>
    <source>
        <strain evidence="7">CIP111649</strain>
    </source>
</reference>
<dbReference type="PANTHER" id="PTHR43758">
    <property type="entry name" value="7,8-DIHYDRO-8-OXOGUANINE TRIPHOSPHATASE"/>
    <property type="match status" value="1"/>
</dbReference>
<keyword evidence="4 7" id="KW-0378">Hydrolase</keyword>
<comment type="caution">
    <text evidence="7">The sequence shown here is derived from an EMBL/GenBank/DDBJ whole genome shotgun (WGS) entry which is preliminary data.</text>
</comment>
<dbReference type="PROSITE" id="PS51462">
    <property type="entry name" value="NUDIX"/>
    <property type="match status" value="1"/>
</dbReference>
<evidence type="ECO:0000256" key="1">
    <source>
        <dbReference type="ARBA" id="ARBA00001946"/>
    </source>
</evidence>
<evidence type="ECO:0000256" key="4">
    <source>
        <dbReference type="ARBA" id="ARBA00022801"/>
    </source>
</evidence>
<keyword evidence="5" id="KW-0460">Magnesium</keyword>
<dbReference type="InterPro" id="IPR015797">
    <property type="entry name" value="NUDIX_hydrolase-like_dom_sf"/>
</dbReference>
<evidence type="ECO:0000256" key="3">
    <source>
        <dbReference type="ARBA" id="ARBA00022723"/>
    </source>
</evidence>
<comment type="cofactor">
    <cofactor evidence="1">
        <name>Mg(2+)</name>
        <dbReference type="ChEBI" id="CHEBI:18420"/>
    </cofactor>
</comment>
<evidence type="ECO:0000256" key="2">
    <source>
        <dbReference type="ARBA" id="ARBA00005582"/>
    </source>
</evidence>
<dbReference type="SUPFAM" id="SSF55811">
    <property type="entry name" value="Nudix"/>
    <property type="match status" value="1"/>
</dbReference>
<name>A0A6V7RPG7_9STAP</name>
<dbReference type="Pfam" id="PF00293">
    <property type="entry name" value="NUDIX"/>
    <property type="match status" value="1"/>
</dbReference>
<dbReference type="InterPro" id="IPR000086">
    <property type="entry name" value="NUDIX_hydrolase_dom"/>
</dbReference>
<dbReference type="CDD" id="cd18875">
    <property type="entry name" value="NUDIX_Hydrolase"/>
    <property type="match status" value="1"/>
</dbReference>
<feature type="domain" description="Nudix hydrolase" evidence="6">
    <location>
        <begin position="6"/>
        <end position="132"/>
    </location>
</feature>
<dbReference type="AlphaFoldDB" id="A0A6V7RPG7"/>
<dbReference type="GO" id="GO:0016818">
    <property type="term" value="F:hydrolase activity, acting on acid anhydrides, in phosphorus-containing anhydrides"/>
    <property type="evidence" value="ECO:0007669"/>
    <property type="project" value="TreeGrafter"/>
</dbReference>
<comment type="similarity">
    <text evidence="2">Belongs to the Nudix hydrolase family.</text>
</comment>
<dbReference type="GO" id="GO:0046872">
    <property type="term" value="F:metal ion binding"/>
    <property type="evidence" value="ECO:0007669"/>
    <property type="project" value="UniProtKB-KW"/>
</dbReference>
<sequence>MANSEKAIITNMCMIEDNQGNILVQNRLSSNWPGITFPGGKVEKAESFVDSVVREVFKETGLTIHNPQICGTKQFQTDNDERYIVLMYKATQFSGTLRSSNEGEVFWINKSELTNYKLADDFEEMFKVMDSDSLSEFYYDDAWNIHLK</sequence>
<dbReference type="EMBL" id="CAJEWD010000008">
    <property type="protein sequence ID" value="CAD2080442.1"/>
    <property type="molecule type" value="Genomic_DNA"/>
</dbReference>
<evidence type="ECO:0000259" key="6">
    <source>
        <dbReference type="PROSITE" id="PS51462"/>
    </source>
</evidence>
<evidence type="ECO:0000313" key="8">
    <source>
        <dbReference type="Proteomes" id="UP000589351"/>
    </source>
</evidence>
<dbReference type="RefSeq" id="WP_185126430.1">
    <property type="nucleotide sequence ID" value="NZ_CAJEWD010000008.1"/>
</dbReference>
<keyword evidence="8" id="KW-1185">Reference proteome</keyword>
<dbReference type="Gene3D" id="3.90.79.10">
    <property type="entry name" value="Nucleoside Triphosphate Pyrophosphohydrolase"/>
    <property type="match status" value="1"/>
</dbReference>
<dbReference type="Proteomes" id="UP000589351">
    <property type="component" value="Unassembled WGS sequence"/>
</dbReference>
<gene>
    <name evidence="7" type="primary">rppH</name>
    <name evidence="7" type="ORF">JEODO184_01936</name>
</gene>
<dbReference type="PANTHER" id="PTHR43758:SF2">
    <property type="entry name" value="OXIDIZED PURINE NUCLEOSIDE TRIPHOSPHATE HYDROLASE"/>
    <property type="match status" value="1"/>
</dbReference>
<dbReference type="GO" id="GO:0005737">
    <property type="term" value="C:cytoplasm"/>
    <property type="evidence" value="ECO:0007669"/>
    <property type="project" value="TreeGrafter"/>
</dbReference>
<proteinExistence type="inferred from homology"/>